<evidence type="ECO:0000313" key="2">
    <source>
        <dbReference type="Proteomes" id="UP000253606"/>
    </source>
</evidence>
<name>A0A2Z5FUY3_9BACT</name>
<dbReference type="AlphaFoldDB" id="A0A2Z5FUY3"/>
<dbReference type="KEGG" id="abas:ACPOL_0951"/>
<protein>
    <submittedName>
        <fullName evidence="1">Uncharacterized protein</fullName>
    </submittedName>
</protein>
<evidence type="ECO:0000313" key="1">
    <source>
        <dbReference type="EMBL" id="AXC10304.1"/>
    </source>
</evidence>
<reference evidence="1 2" key="1">
    <citation type="journal article" date="2018" name="Front. Microbiol.">
        <title>Hydrolytic Capabilities as a Key to Environmental Success: Chitinolytic and Cellulolytic Acidobacteria From Acidic Sub-arctic Soils and Boreal Peatlands.</title>
        <authorList>
            <person name="Belova S.E."/>
            <person name="Ravin N.V."/>
            <person name="Pankratov T.A."/>
            <person name="Rakitin A.L."/>
            <person name="Ivanova A.A."/>
            <person name="Beletsky A.V."/>
            <person name="Mardanov A.V."/>
            <person name="Sinninghe Damste J.S."/>
            <person name="Dedysh S.N."/>
        </authorList>
    </citation>
    <scope>NUCLEOTIDE SEQUENCE [LARGE SCALE GENOMIC DNA]</scope>
    <source>
        <strain evidence="1 2">SBC82</strain>
    </source>
</reference>
<organism evidence="1 2">
    <name type="scientific">Acidisarcina polymorpha</name>
    <dbReference type="NCBI Taxonomy" id="2211140"/>
    <lineage>
        <taxon>Bacteria</taxon>
        <taxon>Pseudomonadati</taxon>
        <taxon>Acidobacteriota</taxon>
        <taxon>Terriglobia</taxon>
        <taxon>Terriglobales</taxon>
        <taxon>Acidobacteriaceae</taxon>
        <taxon>Acidisarcina</taxon>
    </lineage>
</organism>
<proteinExistence type="predicted"/>
<dbReference type="EMBL" id="CP030840">
    <property type="protein sequence ID" value="AXC10304.1"/>
    <property type="molecule type" value="Genomic_DNA"/>
</dbReference>
<accession>A0A2Z5FUY3</accession>
<sequence length="90" mass="9883">MLASGQNLRHRVLPSNVISIGFTAELTPAAGADASRRPFLDYPLNGDNSVKGFQDPKCTLRRVLHWEVGGRCELVCFAEHGRTGKLMTET</sequence>
<dbReference type="Proteomes" id="UP000253606">
    <property type="component" value="Chromosome"/>
</dbReference>
<keyword evidence="2" id="KW-1185">Reference proteome</keyword>
<gene>
    <name evidence="1" type="ORF">ACPOL_0951</name>
</gene>